<evidence type="ECO:0000256" key="8">
    <source>
        <dbReference type="ARBA" id="ARBA00022989"/>
    </source>
</evidence>
<keyword evidence="5 13" id="KW-0812">Transmembrane</keyword>
<feature type="transmembrane region" description="Helical" evidence="13">
    <location>
        <begin position="117"/>
        <end position="138"/>
    </location>
</feature>
<evidence type="ECO:0000256" key="5">
    <source>
        <dbReference type="ARBA" id="ARBA00022692"/>
    </source>
</evidence>
<dbReference type="InterPro" id="IPR005821">
    <property type="entry name" value="Ion_trans_dom"/>
</dbReference>
<sequence length="1389" mass="161461">MIIKRKTNYDNNLNSPISRVNYDFEALYNQQKEFQRFSGHEDVSLVKMKSKYTNNPYAKISCGCFNSTNPFRQACIYISSNIWFSRFILLTAIANSIGLGSYVTYGNTYLVNSFETLYLIIYTIECTVKITALGEIIYKNSYFRDFWNCLDFFIVVSGWIGKVIDGRNLLFIQTVWAFRPLKIIKGFSETNFIVITIANSLPLLADVMILILFMILAFAIAGTNIYSGGLNGSCNRAYGNISYSLCLQNTYCQEEDLACLHYKCPEVEDCAKDTNPNFGVTSFDNVLVGFLTVLNVVFVESWSKIMFYCRTTLEIEAVTDLYFMIIIIIGSFFFTNLFIAVFFMKFHEAVNKAKEIKEKSRLKVEIEEAESYKPKEPEDNRGLKYCWYAIKLNFYSMINSKWYKRIIDFFIIVNTMMMSTEYYGMSDYHKKVLIHTNIIFTAIFLFEFLIKIIALGLKGYFSTKFNIIELILLCSAVTECLLIHDASDLLTENYYIIRALRALRILKLFKEWKYLRYFVSKIENCIKSFFYLSILCAIIIYVYTLIGAAHFKDKLKDNQGYSLRSNFDNLFWSFITVFQLFTGNWSQILYNLVHSMGWVSIFYSLSFVIFITNILSSLFLAILLEEFKNEKCDENMQKPIKSISYEEKSLESKKFKPADKFELEGTSLFIFGPKNRIRLFLRSLVAHPYFDIYMFSFSSLSTILIAIDRFYWDLYTMNVIMLIRTILTAFFTSECIIKIITFGFISGENTYLKSGWNIIDFFIVLLIWVGYILRKIYDKRTFASAAIGALLAIRPIRMASRNQHLRTIMNSLYRSFSMLFNIFLMAVLNYFMFGIIGVILFKGSFYNCSDFNIQTKQDCTGEFWNGGNYEKRVWRDSDYNFNNIFSAINALFQISTLENWPIYLYNSVDAVGPDKAMKRDYNQLASLYIVGFTFFIIFFIANLYIGALYKNFKKFREEKQSFFLTRKQQEWVKIQRLLLQSSPVIRYIRPKNKFRRKIFSLVHDYRFENLIAGLLALNILFMCLHTSEMSSEMETVLTVADSIFTNAFMLEAILKIIGLGPRFYFANNWDIFDFSISLLSYLSVISIWPSSGSVARIFRIIRAFRIIKFLKHFNNIFNTFLLSLPSMINSAILLLLLFSIYACAGVVLWGGMRHQVYINKNSNFENFYNAFVLLFTSSTGENWNEIYFECFGKSECEGGFMFCGNPYFAVIYWASFQILSRFIFLNMFIVVILENFTHANSKESVITGLTKRDLENFEKAWSKFAPYGDHFIKTKWLPSLLNTLELPLGFKGQMLSNCDMLRLISALNIKEYNGKVNFAEILLILANAVSASDMTSSEIVRAFNNAYPNKIYSKPNTSSIRTEGTAAAKSLAALALIRMWRKYKSKKEN</sequence>
<feature type="domain" description="Ion transport" evidence="14">
    <location>
        <begin position="83"/>
        <end position="352"/>
    </location>
</feature>
<evidence type="ECO:0000256" key="6">
    <source>
        <dbReference type="ARBA" id="ARBA00022837"/>
    </source>
</evidence>
<evidence type="ECO:0000313" key="16">
    <source>
        <dbReference type="Proteomes" id="UP001162131"/>
    </source>
</evidence>
<feature type="domain" description="Ion transport" evidence="14">
    <location>
        <begin position="687"/>
        <end position="959"/>
    </location>
</feature>
<keyword evidence="11" id="KW-0325">Glycoprotein</keyword>
<keyword evidence="6" id="KW-0106">Calcium</keyword>
<keyword evidence="8 13" id="KW-1133">Transmembrane helix</keyword>
<keyword evidence="16" id="KW-1185">Reference proteome</keyword>
<evidence type="ECO:0000259" key="14">
    <source>
        <dbReference type="Pfam" id="PF00520"/>
    </source>
</evidence>
<evidence type="ECO:0000256" key="1">
    <source>
        <dbReference type="ARBA" id="ARBA00004141"/>
    </source>
</evidence>
<keyword evidence="3" id="KW-0109">Calcium transport</keyword>
<reference evidence="15" key="1">
    <citation type="submission" date="2021-09" db="EMBL/GenBank/DDBJ databases">
        <authorList>
            <consortium name="AG Swart"/>
            <person name="Singh M."/>
            <person name="Singh A."/>
            <person name="Seah K."/>
            <person name="Emmerich C."/>
        </authorList>
    </citation>
    <scope>NUCLEOTIDE SEQUENCE</scope>
    <source>
        <strain evidence="15">ATCC30299</strain>
    </source>
</reference>
<feature type="transmembrane region" description="Helical" evidence="13">
    <location>
        <begin position="432"/>
        <end position="453"/>
    </location>
</feature>
<feature type="transmembrane region" description="Helical" evidence="13">
    <location>
        <begin position="1078"/>
        <end position="1098"/>
    </location>
</feature>
<feature type="transmembrane region" description="Helical" evidence="13">
    <location>
        <begin position="529"/>
        <end position="549"/>
    </location>
</feature>
<evidence type="ECO:0000256" key="10">
    <source>
        <dbReference type="ARBA" id="ARBA00023136"/>
    </source>
</evidence>
<dbReference type="PANTHER" id="PTHR45628:SF7">
    <property type="entry name" value="VOLTAGE-DEPENDENT CALCIUM CHANNEL TYPE A SUBUNIT ALPHA-1"/>
    <property type="match status" value="1"/>
</dbReference>
<feature type="transmembrane region" description="Helical" evidence="13">
    <location>
        <begin position="757"/>
        <end position="774"/>
    </location>
</feature>
<dbReference type="Pfam" id="PF00520">
    <property type="entry name" value="Ion_trans"/>
    <property type="match status" value="4"/>
</dbReference>
<evidence type="ECO:0000256" key="9">
    <source>
        <dbReference type="ARBA" id="ARBA00023065"/>
    </source>
</evidence>
<dbReference type="Proteomes" id="UP001162131">
    <property type="component" value="Unassembled WGS sequence"/>
</dbReference>
<keyword evidence="12" id="KW-0407">Ion channel</keyword>
<feature type="transmembrane region" description="Helical" evidence="13">
    <location>
        <begin position="570"/>
        <end position="589"/>
    </location>
</feature>
<accession>A0AAU9JRJ8</accession>
<feature type="domain" description="Ion transport" evidence="14">
    <location>
        <begin position="401"/>
        <end position="631"/>
    </location>
</feature>
<comment type="subcellular location">
    <subcellularLocation>
        <location evidence="1">Membrane</location>
        <topology evidence="1">Multi-pass membrane protein</topology>
    </subcellularLocation>
</comment>
<feature type="transmembrane region" description="Helical" evidence="13">
    <location>
        <begin position="818"/>
        <end position="841"/>
    </location>
</feature>
<evidence type="ECO:0000256" key="11">
    <source>
        <dbReference type="ARBA" id="ARBA00023180"/>
    </source>
</evidence>
<feature type="transmembrane region" description="Helical" evidence="13">
    <location>
        <begin position="1210"/>
        <end position="1233"/>
    </location>
</feature>
<keyword evidence="10 13" id="KW-0472">Membrane</keyword>
<name>A0AAU9JRJ8_9CILI</name>
<comment type="caution">
    <text evidence="15">The sequence shown here is derived from an EMBL/GenBank/DDBJ whole genome shotgun (WGS) entry which is preliminary data.</text>
</comment>
<keyword evidence="4" id="KW-0107">Calcium channel</keyword>
<feature type="transmembrane region" description="Helical" evidence="13">
    <location>
        <begin position="192"/>
        <end position="221"/>
    </location>
</feature>
<evidence type="ECO:0000256" key="13">
    <source>
        <dbReference type="SAM" id="Phobius"/>
    </source>
</evidence>
<feature type="transmembrane region" description="Helical" evidence="13">
    <location>
        <begin position="1119"/>
        <end position="1149"/>
    </location>
</feature>
<evidence type="ECO:0000256" key="12">
    <source>
        <dbReference type="ARBA" id="ARBA00023303"/>
    </source>
</evidence>
<feature type="transmembrane region" description="Helical" evidence="13">
    <location>
        <begin position="87"/>
        <end position="105"/>
    </location>
</feature>
<proteinExistence type="predicted"/>
<dbReference type="Gene3D" id="1.20.120.350">
    <property type="entry name" value="Voltage-gated potassium channels. Chain C"/>
    <property type="match status" value="4"/>
</dbReference>
<dbReference type="Gene3D" id="1.10.287.70">
    <property type="match status" value="4"/>
</dbReference>
<dbReference type="GO" id="GO:0005891">
    <property type="term" value="C:voltage-gated calcium channel complex"/>
    <property type="evidence" value="ECO:0007669"/>
    <property type="project" value="TreeGrafter"/>
</dbReference>
<evidence type="ECO:0000256" key="4">
    <source>
        <dbReference type="ARBA" id="ARBA00022673"/>
    </source>
</evidence>
<feature type="transmembrane region" description="Helical" evidence="13">
    <location>
        <begin position="321"/>
        <end position="344"/>
    </location>
</feature>
<evidence type="ECO:0000256" key="2">
    <source>
        <dbReference type="ARBA" id="ARBA00022448"/>
    </source>
</evidence>
<feature type="transmembrane region" description="Helical" evidence="13">
    <location>
        <begin position="684"/>
        <end position="707"/>
    </location>
</feature>
<dbReference type="SUPFAM" id="SSF81324">
    <property type="entry name" value="Voltage-gated potassium channels"/>
    <property type="match status" value="4"/>
</dbReference>
<gene>
    <name evidence="15" type="ORF">BSTOLATCC_MIC44217</name>
</gene>
<feature type="transmembrane region" description="Helical" evidence="13">
    <location>
        <begin position="927"/>
        <end position="949"/>
    </location>
</feature>
<dbReference type="PANTHER" id="PTHR45628">
    <property type="entry name" value="VOLTAGE-DEPENDENT CALCIUM CHANNEL TYPE A SUBUNIT ALPHA-1"/>
    <property type="match status" value="1"/>
</dbReference>
<feature type="transmembrane region" description="Helical" evidence="13">
    <location>
        <begin position="601"/>
        <end position="624"/>
    </location>
</feature>
<dbReference type="GO" id="GO:0098703">
    <property type="term" value="P:calcium ion import across plasma membrane"/>
    <property type="evidence" value="ECO:0007669"/>
    <property type="project" value="TreeGrafter"/>
</dbReference>
<evidence type="ECO:0000313" key="15">
    <source>
        <dbReference type="EMBL" id="CAG9327585.1"/>
    </source>
</evidence>
<feature type="transmembrane region" description="Helical" evidence="13">
    <location>
        <begin position="719"/>
        <end position="745"/>
    </location>
</feature>
<dbReference type="InterPro" id="IPR050599">
    <property type="entry name" value="VDCC_alpha-1_subunit"/>
</dbReference>
<dbReference type="EMBL" id="CAJZBQ010000044">
    <property type="protein sequence ID" value="CAG9327585.1"/>
    <property type="molecule type" value="Genomic_DNA"/>
</dbReference>
<keyword evidence="9" id="KW-0406">Ion transport</keyword>
<dbReference type="GO" id="GO:0008331">
    <property type="term" value="F:high voltage-gated calcium channel activity"/>
    <property type="evidence" value="ECO:0007669"/>
    <property type="project" value="TreeGrafter"/>
</dbReference>
<feature type="domain" description="Ion transport" evidence="14">
    <location>
        <begin position="1006"/>
        <end position="1243"/>
    </location>
</feature>
<dbReference type="Gene3D" id="1.10.238.10">
    <property type="entry name" value="EF-hand"/>
    <property type="match status" value="1"/>
</dbReference>
<evidence type="ECO:0000256" key="7">
    <source>
        <dbReference type="ARBA" id="ARBA00022882"/>
    </source>
</evidence>
<keyword evidence="2" id="KW-0813">Transport</keyword>
<protein>
    <recommendedName>
        <fullName evidence="14">Ion transport domain-containing protein</fullName>
    </recommendedName>
</protein>
<keyword evidence="7" id="KW-0851">Voltage-gated channel</keyword>
<dbReference type="FunFam" id="1.10.287.70:FF:000117">
    <property type="entry name" value="Voltage-gated Ca2+ channel, alpha subunit"/>
    <property type="match status" value="1"/>
</dbReference>
<evidence type="ECO:0000256" key="3">
    <source>
        <dbReference type="ARBA" id="ARBA00022568"/>
    </source>
</evidence>
<dbReference type="InterPro" id="IPR027359">
    <property type="entry name" value="Volt_channel_dom_sf"/>
</dbReference>
<organism evidence="15 16">
    <name type="scientific">Blepharisma stoltei</name>
    <dbReference type="NCBI Taxonomy" id="1481888"/>
    <lineage>
        <taxon>Eukaryota</taxon>
        <taxon>Sar</taxon>
        <taxon>Alveolata</taxon>
        <taxon>Ciliophora</taxon>
        <taxon>Postciliodesmatophora</taxon>
        <taxon>Heterotrichea</taxon>
        <taxon>Heterotrichida</taxon>
        <taxon>Blepharismidae</taxon>
        <taxon>Blepharisma</taxon>
    </lineage>
</organism>